<dbReference type="Gene3D" id="2.40.30.170">
    <property type="match status" value="1"/>
</dbReference>
<dbReference type="Gene3D" id="2.40.50.100">
    <property type="match status" value="1"/>
</dbReference>
<dbReference type="Pfam" id="PF25954">
    <property type="entry name" value="Beta-barrel_RND_2"/>
    <property type="match status" value="1"/>
</dbReference>
<evidence type="ECO:0000313" key="6">
    <source>
        <dbReference type="Proteomes" id="UP000542342"/>
    </source>
</evidence>
<organism evidence="5 6">
    <name type="scientific">Thermogemmata fonticola</name>
    <dbReference type="NCBI Taxonomy" id="2755323"/>
    <lineage>
        <taxon>Bacteria</taxon>
        <taxon>Pseudomonadati</taxon>
        <taxon>Planctomycetota</taxon>
        <taxon>Planctomycetia</taxon>
        <taxon>Gemmatales</taxon>
        <taxon>Gemmataceae</taxon>
        <taxon>Thermogemmata</taxon>
    </lineage>
</organism>
<comment type="caution">
    <text evidence="5">The sequence shown here is derived from an EMBL/GenBank/DDBJ whole genome shotgun (WGS) entry which is preliminary data.</text>
</comment>
<dbReference type="InterPro" id="IPR058637">
    <property type="entry name" value="YknX-like_C"/>
</dbReference>
<dbReference type="RefSeq" id="WP_194536913.1">
    <property type="nucleotide sequence ID" value="NZ_JACEFB010000002.1"/>
</dbReference>
<name>A0A7V8VCZ1_9BACT</name>
<feature type="coiled-coil region" evidence="2">
    <location>
        <begin position="149"/>
        <end position="228"/>
    </location>
</feature>
<evidence type="ECO:0000259" key="4">
    <source>
        <dbReference type="Pfam" id="PF25989"/>
    </source>
</evidence>
<evidence type="ECO:0000313" key="5">
    <source>
        <dbReference type="EMBL" id="MBA2225492.1"/>
    </source>
</evidence>
<dbReference type="InterPro" id="IPR058792">
    <property type="entry name" value="Beta-barrel_RND_2"/>
</dbReference>
<reference evidence="5 6" key="1">
    <citation type="submission" date="2020-07" db="EMBL/GenBank/DDBJ databases">
        <title>Thermogemmata thermophila gen. nov., sp. nov., a novel moderate thermophilic planctomycete from a Kamchatka hot spring.</title>
        <authorList>
            <person name="Elcheninov A.G."/>
            <person name="Podosokorskaya O.A."/>
            <person name="Kovaleva O.L."/>
            <person name="Novikov A."/>
            <person name="Bonch-Osmolovskaya E.A."/>
            <person name="Toshchakov S.V."/>
            <person name="Kublanov I.V."/>
        </authorList>
    </citation>
    <scope>NUCLEOTIDE SEQUENCE [LARGE SCALE GENOMIC DNA]</scope>
    <source>
        <strain evidence="5 6">2918</strain>
    </source>
</reference>
<sequence>MARTETAGIRVIYDGRRWGILLAAVGLLGCQKAATSHVPTGQDLPIPVQTVLVKQRTLTRGITVMGTLNAYEEMPLAAKVDGRVVSIHHDVGDRVVPGAVLMELDATDYRLAVAQARAAYEGELQRLKLRRLPESVAEFERHLSTIDTVAQARANWELAEKELVRAELEAERGVGSQQALDAARAKVKAARAAVELAETEARVLWANARRLKAVLEEAEQRWEDTRLRVPTPPLWLAWSALLGPAGNPIRLAVAQRSVGLGEMVRAMPVTVAYRLVLDQILKLRVAVPEKYRPQVAVGDRVELQVEAWPQRRFAGHVRRIAPVVDASTRTFQVEIEVPNFDGALSAGGFAQARILSPIPDTILTVPPEAIVSFAGVHKVFVVRDHTARSVTVELGIREKGWVEVRGALQAGEEVVVSGQLRLVDGSSIRRKE</sequence>
<proteinExistence type="inferred from homology"/>
<dbReference type="Gene3D" id="2.40.420.20">
    <property type="match status" value="1"/>
</dbReference>
<dbReference type="GO" id="GO:1990281">
    <property type="term" value="C:efflux pump complex"/>
    <property type="evidence" value="ECO:0007669"/>
    <property type="project" value="TreeGrafter"/>
</dbReference>
<dbReference type="FunFam" id="2.40.30.170:FF:000010">
    <property type="entry name" value="Efflux RND transporter periplasmic adaptor subunit"/>
    <property type="match status" value="1"/>
</dbReference>
<dbReference type="AlphaFoldDB" id="A0A7V8VCZ1"/>
<dbReference type="PROSITE" id="PS51257">
    <property type="entry name" value="PROKAR_LIPOPROTEIN"/>
    <property type="match status" value="1"/>
</dbReference>
<dbReference type="PANTHER" id="PTHR30469:SF15">
    <property type="entry name" value="HLYD FAMILY OF SECRETION PROTEINS"/>
    <property type="match status" value="1"/>
</dbReference>
<dbReference type="SUPFAM" id="SSF111369">
    <property type="entry name" value="HlyD-like secretion proteins"/>
    <property type="match status" value="2"/>
</dbReference>
<feature type="domain" description="YknX-like C-terminal permuted SH3-like" evidence="4">
    <location>
        <begin position="363"/>
        <end position="428"/>
    </location>
</feature>
<dbReference type="Pfam" id="PF25989">
    <property type="entry name" value="YknX_C"/>
    <property type="match status" value="1"/>
</dbReference>
<gene>
    <name evidence="5" type="ORF">H0921_04870</name>
</gene>
<evidence type="ECO:0000256" key="2">
    <source>
        <dbReference type="SAM" id="Coils"/>
    </source>
</evidence>
<feature type="domain" description="CusB-like beta-barrel" evidence="3">
    <location>
        <begin position="283"/>
        <end position="354"/>
    </location>
</feature>
<dbReference type="PANTHER" id="PTHR30469">
    <property type="entry name" value="MULTIDRUG RESISTANCE PROTEIN MDTA"/>
    <property type="match status" value="1"/>
</dbReference>
<evidence type="ECO:0000259" key="3">
    <source>
        <dbReference type="Pfam" id="PF25954"/>
    </source>
</evidence>
<accession>A0A7V8VCZ1</accession>
<evidence type="ECO:0000256" key="1">
    <source>
        <dbReference type="ARBA" id="ARBA00009477"/>
    </source>
</evidence>
<dbReference type="GO" id="GO:0015562">
    <property type="term" value="F:efflux transmembrane transporter activity"/>
    <property type="evidence" value="ECO:0007669"/>
    <property type="project" value="TreeGrafter"/>
</dbReference>
<comment type="similarity">
    <text evidence="1">Belongs to the membrane fusion protein (MFP) (TC 8.A.1) family.</text>
</comment>
<dbReference type="EMBL" id="JACEFB010000002">
    <property type="protein sequence ID" value="MBA2225492.1"/>
    <property type="molecule type" value="Genomic_DNA"/>
</dbReference>
<dbReference type="Proteomes" id="UP000542342">
    <property type="component" value="Unassembled WGS sequence"/>
</dbReference>
<dbReference type="NCBIfam" id="TIGR01730">
    <property type="entry name" value="RND_mfp"/>
    <property type="match status" value="1"/>
</dbReference>
<dbReference type="InterPro" id="IPR006143">
    <property type="entry name" value="RND_pump_MFP"/>
</dbReference>
<protein>
    <submittedName>
        <fullName evidence="5">Efflux RND transporter periplasmic adaptor subunit</fullName>
    </submittedName>
</protein>
<keyword evidence="2" id="KW-0175">Coiled coil</keyword>
<keyword evidence="6" id="KW-1185">Reference proteome</keyword>
<dbReference type="Gene3D" id="1.10.287.470">
    <property type="entry name" value="Helix hairpin bin"/>
    <property type="match status" value="1"/>
</dbReference>